<feature type="domain" description="Chromosomal replication initiator protein DnaA ATPAse" evidence="1">
    <location>
        <begin position="13"/>
        <end position="67"/>
    </location>
</feature>
<dbReference type="NCBIfam" id="TIGR03420">
    <property type="entry name" value="DnaA_homol_Hda"/>
    <property type="match status" value="1"/>
</dbReference>
<accession>A0A3N4U3W7</accession>
<dbReference type="GO" id="GO:0006270">
    <property type="term" value="P:DNA replication initiation"/>
    <property type="evidence" value="ECO:0007669"/>
    <property type="project" value="TreeGrafter"/>
</dbReference>
<reference evidence="3 4" key="1">
    <citation type="submission" date="2018-11" db="EMBL/GenBank/DDBJ databases">
        <title>Genomic Encyclopedia of Type Strains, Phase IV (KMG-IV): sequencing the most valuable type-strain genomes for metagenomic binning, comparative biology and taxonomic classification.</title>
        <authorList>
            <person name="Goeker M."/>
        </authorList>
    </citation>
    <scope>NUCLEOTIDE SEQUENCE [LARGE SCALE GENOMIC DNA]</scope>
    <source>
        <strain evidence="3 4">DSM 101684</strain>
    </source>
</reference>
<proteinExistence type="predicted"/>
<dbReference type="RefSeq" id="WP_124223729.1">
    <property type="nucleotide sequence ID" value="NZ_RKQL01000005.1"/>
</dbReference>
<comment type="caution">
    <text evidence="3">The sequence shown here is derived from an EMBL/GenBank/DDBJ whole genome shotgun (WGS) entry which is preliminary data.</text>
</comment>
<dbReference type="InterPro" id="IPR017788">
    <property type="entry name" value="Hda"/>
</dbReference>
<feature type="domain" description="Hda lid" evidence="2">
    <location>
        <begin position="160"/>
        <end position="224"/>
    </location>
</feature>
<dbReference type="Proteomes" id="UP000272193">
    <property type="component" value="Unassembled WGS sequence"/>
</dbReference>
<dbReference type="PANTHER" id="PTHR30050:SF5">
    <property type="entry name" value="DNAA REGULATORY INACTIVATOR HDA"/>
    <property type="match status" value="1"/>
</dbReference>
<dbReference type="InterPro" id="IPR055199">
    <property type="entry name" value="Hda_lid"/>
</dbReference>
<evidence type="ECO:0000313" key="3">
    <source>
        <dbReference type="EMBL" id="RPE65122.1"/>
    </source>
</evidence>
<dbReference type="EMBL" id="RKQL01000005">
    <property type="protein sequence ID" value="RPE65122.1"/>
    <property type="molecule type" value="Genomic_DNA"/>
</dbReference>
<organism evidence="3 4">
    <name type="scientific">Tibeticola sediminis</name>
    <dbReference type="NCBI Taxonomy" id="1917811"/>
    <lineage>
        <taxon>Bacteria</taxon>
        <taxon>Pseudomonadati</taxon>
        <taxon>Pseudomonadota</taxon>
        <taxon>Betaproteobacteria</taxon>
        <taxon>Burkholderiales</taxon>
        <taxon>Comamonadaceae</taxon>
        <taxon>Tibeticola</taxon>
    </lineage>
</organism>
<dbReference type="PANTHER" id="PTHR30050">
    <property type="entry name" value="CHROMOSOMAL REPLICATION INITIATOR PROTEIN DNAA"/>
    <property type="match status" value="1"/>
</dbReference>
<dbReference type="AlphaFoldDB" id="A0A3N4U3W7"/>
<dbReference type="Gene3D" id="3.40.50.300">
    <property type="entry name" value="P-loop containing nucleotide triphosphate hydrolases"/>
    <property type="match status" value="1"/>
</dbReference>
<dbReference type="GO" id="GO:0003688">
    <property type="term" value="F:DNA replication origin binding"/>
    <property type="evidence" value="ECO:0007669"/>
    <property type="project" value="TreeGrafter"/>
</dbReference>
<dbReference type="Pfam" id="PF22688">
    <property type="entry name" value="Hda_lid"/>
    <property type="match status" value="1"/>
</dbReference>
<dbReference type="Pfam" id="PF00308">
    <property type="entry name" value="Bac_DnaA"/>
    <property type="match status" value="1"/>
</dbReference>
<dbReference type="InterPro" id="IPR027417">
    <property type="entry name" value="P-loop_NTPase"/>
</dbReference>
<evidence type="ECO:0000313" key="4">
    <source>
        <dbReference type="Proteomes" id="UP000272193"/>
    </source>
</evidence>
<sequence>MKQLPLDIAPRPQATFENYCPGPNEAAWSHLRRVLDGDPPTPVPIYLWGEEGSGKTHLLQAAAATLAARGRAFGWLNATSPFASFDESWAAIFLDDVERFDGERQQWAFNWFVHALAPADGQARLVLAAGRLPPADLRLRDDLRSRLAWGHVFEIKPLSDAQRRAVLLQSARERGLELREEVVDYILVRFPRDLGSLNGLVEQLDRYALSTQRSITIPLIRAMMEDA</sequence>
<name>A0A3N4U3W7_9BURK</name>
<evidence type="ECO:0000259" key="1">
    <source>
        <dbReference type="Pfam" id="PF00308"/>
    </source>
</evidence>
<dbReference type="SUPFAM" id="SSF52540">
    <property type="entry name" value="P-loop containing nucleoside triphosphate hydrolases"/>
    <property type="match status" value="1"/>
</dbReference>
<dbReference type="Gene3D" id="1.10.8.60">
    <property type="match status" value="1"/>
</dbReference>
<dbReference type="InterPro" id="IPR013317">
    <property type="entry name" value="DnaA_dom"/>
</dbReference>
<protein>
    <submittedName>
        <fullName evidence="3">Regulatory inactivation of DnaA Hda protein</fullName>
    </submittedName>
</protein>
<keyword evidence="4" id="KW-1185">Reference proteome</keyword>
<dbReference type="GO" id="GO:0005886">
    <property type="term" value="C:plasma membrane"/>
    <property type="evidence" value="ECO:0007669"/>
    <property type="project" value="TreeGrafter"/>
</dbReference>
<gene>
    <name evidence="3" type="ORF">EDC62_2252</name>
</gene>
<dbReference type="OrthoDB" id="9784878at2"/>
<dbReference type="GO" id="GO:0032297">
    <property type="term" value="P:negative regulation of DNA-templated DNA replication initiation"/>
    <property type="evidence" value="ECO:0007669"/>
    <property type="project" value="InterPro"/>
</dbReference>
<evidence type="ECO:0000259" key="2">
    <source>
        <dbReference type="Pfam" id="PF22688"/>
    </source>
</evidence>